<dbReference type="STRING" id="1798475.A2837_01570"/>
<reference evidence="1 2" key="1">
    <citation type="journal article" date="2016" name="Nat. Commun.">
        <title>Thousands of microbial genomes shed light on interconnected biogeochemical processes in an aquifer system.</title>
        <authorList>
            <person name="Anantharaman K."/>
            <person name="Brown C.T."/>
            <person name="Hug L.A."/>
            <person name="Sharon I."/>
            <person name="Castelle C.J."/>
            <person name="Probst A.J."/>
            <person name="Thomas B.C."/>
            <person name="Singh A."/>
            <person name="Wilkins M.J."/>
            <person name="Karaoz U."/>
            <person name="Brodie E.L."/>
            <person name="Williams K.H."/>
            <person name="Hubbard S.S."/>
            <person name="Banfield J.F."/>
        </authorList>
    </citation>
    <scope>NUCLEOTIDE SEQUENCE [LARGE SCALE GENOMIC DNA]</scope>
</reference>
<gene>
    <name evidence="1" type="ORF">A2837_01570</name>
</gene>
<proteinExistence type="predicted"/>
<name>A0A1F6BYM6_9BACT</name>
<dbReference type="EMBL" id="MFKO01000002">
    <property type="protein sequence ID" value="OGG41882.1"/>
    <property type="molecule type" value="Genomic_DNA"/>
</dbReference>
<accession>A0A1F6BYM6</accession>
<dbReference type="Proteomes" id="UP000176322">
    <property type="component" value="Unassembled WGS sequence"/>
</dbReference>
<organism evidence="1 2">
    <name type="scientific">Candidatus Kaiserbacteria bacterium RIFCSPHIGHO2_01_FULL_46_22</name>
    <dbReference type="NCBI Taxonomy" id="1798475"/>
    <lineage>
        <taxon>Bacteria</taxon>
        <taxon>Candidatus Kaiseribacteriota</taxon>
    </lineage>
</organism>
<protein>
    <submittedName>
        <fullName evidence="1">Uncharacterized protein</fullName>
    </submittedName>
</protein>
<evidence type="ECO:0000313" key="1">
    <source>
        <dbReference type="EMBL" id="OGG41882.1"/>
    </source>
</evidence>
<evidence type="ECO:0000313" key="2">
    <source>
        <dbReference type="Proteomes" id="UP000176322"/>
    </source>
</evidence>
<dbReference type="AlphaFoldDB" id="A0A1F6BYM6"/>
<comment type="caution">
    <text evidence="1">The sequence shown here is derived from an EMBL/GenBank/DDBJ whole genome shotgun (WGS) entry which is preliminary data.</text>
</comment>
<sequence>MEVPMYILIYESQKGKELIAFRPAMELNSEMKFGSVVERRAYHLVEKQLTEAAVYKERHIRLYNDNVVVIFDESQILAAYIVVTAEAVAEELPHFIVHHIQVVDGKMKVVEIPPKELPTSKKHFVSYRPPVHGPTALARRRMNT</sequence>